<protein>
    <submittedName>
        <fullName evidence="2">Uncharacterized protein</fullName>
    </submittedName>
</protein>
<organism evidence="2 3">
    <name type="scientific">Halarchaeum grantii</name>
    <dbReference type="NCBI Taxonomy" id="1193105"/>
    <lineage>
        <taxon>Archaea</taxon>
        <taxon>Methanobacteriati</taxon>
        <taxon>Methanobacteriota</taxon>
        <taxon>Stenosarchaea group</taxon>
        <taxon>Halobacteria</taxon>
        <taxon>Halobacteriales</taxon>
        <taxon>Halobacteriaceae</taxon>
    </lineage>
</organism>
<dbReference type="Proteomes" id="UP000628840">
    <property type="component" value="Unassembled WGS sequence"/>
</dbReference>
<reference evidence="2 3" key="1">
    <citation type="journal article" date="2019" name="Int. J. Syst. Evol. Microbiol.">
        <title>The Global Catalogue of Microorganisms (GCM) 10K type strain sequencing project: providing services to taxonomists for standard genome sequencing and annotation.</title>
        <authorList>
            <consortium name="The Broad Institute Genomics Platform"/>
            <consortium name="The Broad Institute Genome Sequencing Center for Infectious Disease"/>
            <person name="Wu L."/>
            <person name="Ma J."/>
        </authorList>
    </citation>
    <scope>NUCLEOTIDE SEQUENCE [LARGE SCALE GENOMIC DNA]</scope>
    <source>
        <strain evidence="2 3">JCM 19585</strain>
    </source>
</reference>
<feature type="region of interest" description="Disordered" evidence="1">
    <location>
        <begin position="1"/>
        <end position="24"/>
    </location>
</feature>
<dbReference type="EMBL" id="BMPF01000003">
    <property type="protein sequence ID" value="GGL36394.1"/>
    <property type="molecule type" value="Genomic_DNA"/>
</dbReference>
<evidence type="ECO:0000313" key="2">
    <source>
        <dbReference type="EMBL" id="GGL36394.1"/>
    </source>
</evidence>
<comment type="caution">
    <text evidence="2">The sequence shown here is derived from an EMBL/GenBank/DDBJ whole genome shotgun (WGS) entry which is preliminary data.</text>
</comment>
<sequence length="62" mass="6971">MHEGNLADVKRSGGRLDVPEGREGNNHYCCFCRRGFSESLRQTPDERDDLSLVTPADIVGHR</sequence>
<name>A0A830FDN6_9EURY</name>
<keyword evidence="3" id="KW-1185">Reference proteome</keyword>
<evidence type="ECO:0000313" key="3">
    <source>
        <dbReference type="Proteomes" id="UP000628840"/>
    </source>
</evidence>
<accession>A0A830FDN6</accession>
<feature type="compositionally biased region" description="Basic and acidic residues" evidence="1">
    <location>
        <begin position="1"/>
        <end position="11"/>
    </location>
</feature>
<evidence type="ECO:0000256" key="1">
    <source>
        <dbReference type="SAM" id="MobiDB-lite"/>
    </source>
</evidence>
<proteinExistence type="predicted"/>
<gene>
    <name evidence="2" type="ORF">GCM10009037_19990</name>
</gene>
<dbReference type="AlphaFoldDB" id="A0A830FDN6"/>